<dbReference type="GO" id="GO:0016020">
    <property type="term" value="C:membrane"/>
    <property type="evidence" value="ECO:0007669"/>
    <property type="project" value="InterPro"/>
</dbReference>
<dbReference type="GO" id="GO:0046872">
    <property type="term" value="F:metal ion binding"/>
    <property type="evidence" value="ECO:0007669"/>
    <property type="project" value="UniProtKB-KW"/>
</dbReference>
<evidence type="ECO:0000256" key="3">
    <source>
        <dbReference type="ARBA" id="ARBA00022723"/>
    </source>
</evidence>
<dbReference type="AlphaFoldDB" id="A0A061QYG8"/>
<keyword evidence="3 8" id="KW-0479">Metal-binding</keyword>
<keyword evidence="5 8" id="KW-0862">Zinc</keyword>
<dbReference type="InterPro" id="IPR001577">
    <property type="entry name" value="Peptidase_M8"/>
</dbReference>
<dbReference type="PANTHER" id="PTHR10942">
    <property type="entry name" value="LEISHMANOLYSIN-LIKE PEPTIDASE"/>
    <property type="match status" value="1"/>
</dbReference>
<name>A0A061QYG8_9CHLO</name>
<keyword evidence="6 8" id="KW-0482">Metalloprotease</keyword>
<feature type="binding site" evidence="8">
    <location>
        <position position="251"/>
    </location>
    <ligand>
        <name>Zn(2+)</name>
        <dbReference type="ChEBI" id="CHEBI:29105"/>
        <note>catalytic</note>
    </ligand>
</feature>
<proteinExistence type="inferred from homology"/>
<keyword evidence="4" id="KW-0378">Hydrolase</keyword>
<feature type="binding site" evidence="8">
    <location>
        <position position="255"/>
    </location>
    <ligand>
        <name>Zn(2+)</name>
        <dbReference type="ChEBI" id="CHEBI:29105"/>
        <note>catalytic</note>
    </ligand>
</feature>
<dbReference type="GO" id="GO:0005737">
    <property type="term" value="C:cytoplasm"/>
    <property type="evidence" value="ECO:0007669"/>
    <property type="project" value="TreeGrafter"/>
</dbReference>
<keyword evidence="2" id="KW-0645">Protease</keyword>
<protein>
    <submittedName>
        <fullName evidence="10">Leishmanolysin-like peptidase-like</fullName>
    </submittedName>
</protein>
<evidence type="ECO:0000256" key="6">
    <source>
        <dbReference type="ARBA" id="ARBA00023049"/>
    </source>
</evidence>
<evidence type="ECO:0000256" key="1">
    <source>
        <dbReference type="ARBA" id="ARBA00005860"/>
    </source>
</evidence>
<dbReference type="Pfam" id="PF01457">
    <property type="entry name" value="Peptidase_M8"/>
    <property type="match status" value="1"/>
</dbReference>
<gene>
    <name evidence="10" type="ORF">TSPGSL018_17611</name>
</gene>
<accession>A0A061QYG8</accession>
<dbReference type="Gene3D" id="3.10.170.20">
    <property type="match status" value="1"/>
</dbReference>
<feature type="binding site" evidence="8">
    <location>
        <position position="326"/>
    </location>
    <ligand>
        <name>Zn(2+)</name>
        <dbReference type="ChEBI" id="CHEBI:29105"/>
        <note>catalytic</note>
    </ligand>
</feature>
<evidence type="ECO:0000256" key="8">
    <source>
        <dbReference type="PIRSR" id="PIRSR601577-2"/>
    </source>
</evidence>
<evidence type="ECO:0000256" key="7">
    <source>
        <dbReference type="PIRSR" id="PIRSR601577-1"/>
    </source>
</evidence>
<evidence type="ECO:0000256" key="4">
    <source>
        <dbReference type="ARBA" id="ARBA00022801"/>
    </source>
</evidence>
<keyword evidence="9" id="KW-0732">Signal</keyword>
<dbReference type="PANTHER" id="PTHR10942:SF0">
    <property type="entry name" value="LEISHMANOLYSIN-LIKE PEPTIDASE"/>
    <property type="match status" value="1"/>
</dbReference>
<feature type="signal peptide" evidence="9">
    <location>
        <begin position="1"/>
        <end position="21"/>
    </location>
</feature>
<feature type="active site" evidence="7">
    <location>
        <position position="252"/>
    </location>
</feature>
<dbReference type="SUPFAM" id="SSF55486">
    <property type="entry name" value="Metalloproteases ('zincins'), catalytic domain"/>
    <property type="match status" value="1"/>
</dbReference>
<feature type="non-terminal residue" evidence="10">
    <location>
        <position position="330"/>
    </location>
</feature>
<organism evidence="10">
    <name type="scientific">Tetraselmis sp. GSL018</name>
    <dbReference type="NCBI Taxonomy" id="582737"/>
    <lineage>
        <taxon>Eukaryota</taxon>
        <taxon>Viridiplantae</taxon>
        <taxon>Chlorophyta</taxon>
        <taxon>core chlorophytes</taxon>
        <taxon>Chlorodendrophyceae</taxon>
        <taxon>Chlorodendrales</taxon>
        <taxon>Chlorodendraceae</taxon>
        <taxon>Tetraselmis</taxon>
    </lineage>
</organism>
<evidence type="ECO:0000256" key="2">
    <source>
        <dbReference type="ARBA" id="ARBA00022670"/>
    </source>
</evidence>
<feature type="chain" id="PRO_5001609246" evidence="9">
    <location>
        <begin position="22"/>
        <end position="330"/>
    </location>
</feature>
<reference evidence="10" key="1">
    <citation type="submission" date="2014-05" db="EMBL/GenBank/DDBJ databases">
        <title>The transcriptome of the halophilic microalga Tetraselmis sp. GSL018 isolated from the Great Salt Lake, Utah.</title>
        <authorList>
            <person name="Jinkerson R.E."/>
            <person name="D'Adamo S."/>
            <person name="Posewitz M.C."/>
        </authorList>
    </citation>
    <scope>NUCLEOTIDE SEQUENCE</scope>
    <source>
        <strain evidence="10">GSL018</strain>
    </source>
</reference>
<dbReference type="GO" id="GO:0004222">
    <property type="term" value="F:metalloendopeptidase activity"/>
    <property type="evidence" value="ECO:0007669"/>
    <property type="project" value="InterPro"/>
</dbReference>
<comment type="cofactor">
    <cofactor evidence="8">
        <name>Zn(2+)</name>
        <dbReference type="ChEBI" id="CHEBI:29105"/>
    </cofactor>
    <text evidence="8">Binds 1 zinc ion per subunit.</text>
</comment>
<dbReference type="GO" id="GO:0007155">
    <property type="term" value="P:cell adhesion"/>
    <property type="evidence" value="ECO:0007669"/>
    <property type="project" value="InterPro"/>
</dbReference>
<comment type="similarity">
    <text evidence="1">Belongs to the peptidase M8 family.</text>
</comment>
<evidence type="ECO:0000256" key="5">
    <source>
        <dbReference type="ARBA" id="ARBA00022833"/>
    </source>
</evidence>
<dbReference type="EMBL" id="GBEZ01022049">
    <property type="protein sequence ID" value="JAC64753.1"/>
    <property type="molecule type" value="Transcribed_RNA"/>
</dbReference>
<sequence>MNLYNCFSALVLCVLVQLGSSTSHSRCGHGSAAVQDALQSKIQQAAKSKKATLEMRSRAGIRERSGLVSRVYSSSTAIRILADYSEIGTGAFADRIRNDIVPKAIAEIRRRIGLKNPVQGNLYLPILCLSWWDVGGVIYCAEVDVSEAAPGFCSTSTLGIANNWDYYGSYQLCTGPSEDQCTTYPAQTGAPDTDFIVYISARDTECGGSTLAYAAACELDESTNRPLAGYINFCSASSDSSDDALIETAVHEILHAIYFSPSLMEKFIDADGNELGNSGVFTTDYSGRSAVKTAAVLSQASSVYGCGSVSGVPLEDGGGGGSAGSHWERE</sequence>
<dbReference type="GO" id="GO:0006508">
    <property type="term" value="P:proteolysis"/>
    <property type="evidence" value="ECO:0007669"/>
    <property type="project" value="UniProtKB-KW"/>
</dbReference>
<evidence type="ECO:0000256" key="9">
    <source>
        <dbReference type="SAM" id="SignalP"/>
    </source>
</evidence>
<dbReference type="Gene3D" id="3.90.132.10">
    <property type="entry name" value="Leishmanolysin , domain 2"/>
    <property type="match status" value="1"/>
</dbReference>
<evidence type="ECO:0000313" key="10">
    <source>
        <dbReference type="EMBL" id="JAC64753.1"/>
    </source>
</evidence>